<accession>A0A238VZH0</accession>
<dbReference type="RefSeq" id="WP_089369870.1">
    <property type="nucleotide sequence ID" value="NZ_BMEP01000002.1"/>
</dbReference>
<organism evidence="2 3">
    <name type="scientific">Dokdonia pacifica</name>
    <dbReference type="NCBI Taxonomy" id="1627892"/>
    <lineage>
        <taxon>Bacteria</taxon>
        <taxon>Pseudomonadati</taxon>
        <taxon>Bacteroidota</taxon>
        <taxon>Flavobacteriia</taxon>
        <taxon>Flavobacteriales</taxon>
        <taxon>Flavobacteriaceae</taxon>
        <taxon>Dokdonia</taxon>
    </lineage>
</organism>
<keyword evidence="1" id="KW-1133">Transmembrane helix</keyword>
<evidence type="ECO:0000313" key="3">
    <source>
        <dbReference type="Proteomes" id="UP000198379"/>
    </source>
</evidence>
<feature type="transmembrane region" description="Helical" evidence="1">
    <location>
        <begin position="117"/>
        <end position="136"/>
    </location>
</feature>
<protein>
    <submittedName>
        <fullName evidence="2">Uncharacterized protein</fullName>
    </submittedName>
</protein>
<proteinExistence type="predicted"/>
<keyword evidence="1" id="KW-0812">Transmembrane</keyword>
<reference evidence="2 3" key="1">
    <citation type="submission" date="2017-06" db="EMBL/GenBank/DDBJ databases">
        <authorList>
            <person name="Kim H.J."/>
            <person name="Triplett B.A."/>
        </authorList>
    </citation>
    <scope>NUCLEOTIDE SEQUENCE [LARGE SCALE GENOMIC DNA]</scope>
    <source>
        <strain evidence="2 3">DSM 25597</strain>
    </source>
</reference>
<sequence>MEEDIIDISEQLQCSLCTAAMEENYIFCISCGYPEKGSEEEQTKFHAHRILNMRKSSDARQGITSARNILFIIAAINMLWGIFYFFQNSQDISLLIYFPILSVMYLVLGYWSQQKPLMALVLGLLVYLTVIVLGAIYEPESIISVSGLFLKSFVIIYLAKGINAALHIKKS</sequence>
<dbReference type="EMBL" id="FZNY01000001">
    <property type="protein sequence ID" value="SNR39628.1"/>
    <property type="molecule type" value="Genomic_DNA"/>
</dbReference>
<gene>
    <name evidence="2" type="ORF">SAMN06265376_101535</name>
</gene>
<dbReference type="OrthoDB" id="1448908at2"/>
<keyword evidence="1" id="KW-0472">Membrane</keyword>
<keyword evidence="3" id="KW-1185">Reference proteome</keyword>
<dbReference type="AlphaFoldDB" id="A0A238VZH0"/>
<evidence type="ECO:0000313" key="2">
    <source>
        <dbReference type="EMBL" id="SNR39628.1"/>
    </source>
</evidence>
<feature type="transmembrane region" description="Helical" evidence="1">
    <location>
        <begin position="92"/>
        <end position="110"/>
    </location>
</feature>
<feature type="transmembrane region" description="Helical" evidence="1">
    <location>
        <begin position="69"/>
        <end position="86"/>
    </location>
</feature>
<dbReference type="Proteomes" id="UP000198379">
    <property type="component" value="Unassembled WGS sequence"/>
</dbReference>
<name>A0A238VZH0_9FLAO</name>
<evidence type="ECO:0000256" key="1">
    <source>
        <dbReference type="SAM" id="Phobius"/>
    </source>
</evidence>
<feature type="transmembrane region" description="Helical" evidence="1">
    <location>
        <begin position="142"/>
        <end position="159"/>
    </location>
</feature>